<comment type="caution">
    <text evidence="9">The sequence shown here is derived from an EMBL/GenBank/DDBJ whole genome shotgun (WGS) entry which is preliminary data.</text>
</comment>
<organism evidence="9 10">
    <name type="scientific">Tectimicrobiota bacterium</name>
    <dbReference type="NCBI Taxonomy" id="2528274"/>
    <lineage>
        <taxon>Bacteria</taxon>
        <taxon>Pseudomonadati</taxon>
        <taxon>Nitrospinota/Tectimicrobiota group</taxon>
        <taxon>Candidatus Tectimicrobiota</taxon>
    </lineage>
</organism>
<evidence type="ECO:0000256" key="1">
    <source>
        <dbReference type="ARBA" id="ARBA00000085"/>
    </source>
</evidence>
<dbReference type="PANTHER" id="PTHR43711:SF31">
    <property type="entry name" value="HISTIDINE KINASE"/>
    <property type="match status" value="1"/>
</dbReference>
<dbReference type="EMBL" id="JACPUR010000016">
    <property type="protein sequence ID" value="MBI3127158.1"/>
    <property type="molecule type" value="Genomic_DNA"/>
</dbReference>
<dbReference type="InterPro" id="IPR000014">
    <property type="entry name" value="PAS"/>
</dbReference>
<dbReference type="PROSITE" id="PS50112">
    <property type="entry name" value="PAS"/>
    <property type="match status" value="1"/>
</dbReference>
<dbReference type="Gene3D" id="1.10.287.130">
    <property type="match status" value="1"/>
</dbReference>
<dbReference type="CDD" id="cd00130">
    <property type="entry name" value="PAS"/>
    <property type="match status" value="1"/>
</dbReference>
<accession>A0A932HZ72</accession>
<keyword evidence="5" id="KW-0418">Kinase</keyword>
<feature type="domain" description="Histidine kinase" evidence="7">
    <location>
        <begin position="465"/>
        <end position="678"/>
    </location>
</feature>
<sequence length="678" mass="76299">MSSIKTPNPELARVLHPVSEEARAALRGDTVIMLLMDLTGSTPASVLYQAGLPFVAALDESLNEHMSFLLQRALMHGRPEVTNCLAPGAIYEKVFRKMGFTTLLVIPFHADPKTIMGLFICSKERQEYSSADIQLAELYGRLIASLLETFELGKLYEISSRTMQFMPGALRKLRAQEDLLEIIQAAFRECKPVMGTDRSVLILLDPDTNELLFFKSDAVSARFITRLKNFPVPHPFFHRMLPQPNLGGSVVFPDATKDPEWGWVQVEEGHQSFIGYPLCCQNRTSGFLFFYWTSPQRLDDIRYLMGELFADQVACSIAQVQAKNRQDGFRRITDNAADPILVHDLNGKILYANPSACRALGYSSEEILGLSVDAVDLYCQIATSRLEWDRTRENEAKTAEGFFRRKDGSTFPVEISRNRLDRRGSPALIAFIHDVARYKEIEDKQKKMIDEAHATNRAKSFFLSTVSHELRSPLNQIIGYCDIMMMESPDKAEMLKSILNAAEHLMKLVEDLTDIANLGRHNMQLHLQEVPINELVKHLTESRRESFPGKFHLSLRLDPSNPRCICDPTRVNQILTNLLDNAIKYSPNGGTISFGSQEYPTEVWVSVSDEGIGIDEADKEVIFEPFYQGDSGFSRRFGGLGIGLSLVRSMVIMQGGRIWAEKGESGKGSTFTFSLPKF</sequence>
<dbReference type="FunFam" id="3.30.565.10:FF:000006">
    <property type="entry name" value="Sensor histidine kinase WalK"/>
    <property type="match status" value="1"/>
</dbReference>
<feature type="domain" description="PAS" evidence="8">
    <location>
        <begin position="325"/>
        <end position="369"/>
    </location>
</feature>
<dbReference type="SMART" id="SM00065">
    <property type="entry name" value="GAF"/>
    <property type="match status" value="1"/>
</dbReference>
<dbReference type="Pfam" id="PF00512">
    <property type="entry name" value="HisKA"/>
    <property type="match status" value="1"/>
</dbReference>
<evidence type="ECO:0000313" key="9">
    <source>
        <dbReference type="EMBL" id="MBI3127158.1"/>
    </source>
</evidence>
<dbReference type="InterPro" id="IPR003661">
    <property type="entry name" value="HisK_dim/P_dom"/>
</dbReference>
<dbReference type="InterPro" id="IPR036890">
    <property type="entry name" value="HATPase_C_sf"/>
</dbReference>
<dbReference type="InterPro" id="IPR003018">
    <property type="entry name" value="GAF"/>
</dbReference>
<evidence type="ECO:0000256" key="4">
    <source>
        <dbReference type="ARBA" id="ARBA00022679"/>
    </source>
</evidence>
<keyword evidence="3" id="KW-0597">Phosphoprotein</keyword>
<gene>
    <name evidence="9" type="ORF">HYZ11_06110</name>
</gene>
<dbReference type="Pfam" id="PF00989">
    <property type="entry name" value="PAS"/>
    <property type="match status" value="1"/>
</dbReference>
<dbReference type="SUPFAM" id="SSF55785">
    <property type="entry name" value="PYP-like sensor domain (PAS domain)"/>
    <property type="match status" value="1"/>
</dbReference>
<dbReference type="CDD" id="cd00082">
    <property type="entry name" value="HisKA"/>
    <property type="match status" value="1"/>
</dbReference>
<evidence type="ECO:0000256" key="6">
    <source>
        <dbReference type="ARBA" id="ARBA00023012"/>
    </source>
</evidence>
<dbReference type="Pfam" id="PF02518">
    <property type="entry name" value="HATPase_c"/>
    <property type="match status" value="1"/>
</dbReference>
<evidence type="ECO:0000256" key="2">
    <source>
        <dbReference type="ARBA" id="ARBA00012438"/>
    </source>
</evidence>
<dbReference type="InterPro" id="IPR013767">
    <property type="entry name" value="PAS_fold"/>
</dbReference>
<dbReference type="InterPro" id="IPR005467">
    <property type="entry name" value="His_kinase_dom"/>
</dbReference>
<dbReference type="Gene3D" id="3.30.450.20">
    <property type="entry name" value="PAS domain"/>
    <property type="match status" value="1"/>
</dbReference>
<dbReference type="AlphaFoldDB" id="A0A932HZ72"/>
<dbReference type="Gene3D" id="3.30.450.40">
    <property type="match status" value="2"/>
</dbReference>
<dbReference type="GO" id="GO:0006355">
    <property type="term" value="P:regulation of DNA-templated transcription"/>
    <property type="evidence" value="ECO:0007669"/>
    <property type="project" value="InterPro"/>
</dbReference>
<dbReference type="EC" id="2.7.13.3" evidence="2"/>
<dbReference type="Proteomes" id="UP000782312">
    <property type="component" value="Unassembled WGS sequence"/>
</dbReference>
<dbReference type="SMART" id="SM00091">
    <property type="entry name" value="PAS"/>
    <property type="match status" value="1"/>
</dbReference>
<dbReference type="PROSITE" id="PS50109">
    <property type="entry name" value="HIS_KIN"/>
    <property type="match status" value="1"/>
</dbReference>
<dbReference type="SUPFAM" id="SSF47384">
    <property type="entry name" value="Homodimeric domain of signal transducing histidine kinase"/>
    <property type="match status" value="1"/>
</dbReference>
<reference evidence="9" key="1">
    <citation type="submission" date="2020-07" db="EMBL/GenBank/DDBJ databases">
        <title>Huge and variable diversity of episymbiotic CPR bacteria and DPANN archaea in groundwater ecosystems.</title>
        <authorList>
            <person name="He C.Y."/>
            <person name="Keren R."/>
            <person name="Whittaker M."/>
            <person name="Farag I.F."/>
            <person name="Doudna J."/>
            <person name="Cate J.H.D."/>
            <person name="Banfield J.F."/>
        </authorList>
    </citation>
    <scope>NUCLEOTIDE SEQUENCE</scope>
    <source>
        <strain evidence="9">NC_groundwater_763_Ag_S-0.2um_68_21</strain>
    </source>
</reference>
<comment type="catalytic activity">
    <reaction evidence="1">
        <text>ATP + protein L-histidine = ADP + protein N-phospho-L-histidine.</text>
        <dbReference type="EC" id="2.7.13.3"/>
    </reaction>
</comment>
<name>A0A932HZ72_UNCTE</name>
<dbReference type="SUPFAM" id="SSF55781">
    <property type="entry name" value="GAF domain-like"/>
    <property type="match status" value="2"/>
</dbReference>
<dbReference type="SMART" id="SM00387">
    <property type="entry name" value="HATPase_c"/>
    <property type="match status" value="1"/>
</dbReference>
<dbReference type="InterPro" id="IPR035965">
    <property type="entry name" value="PAS-like_dom_sf"/>
</dbReference>
<proteinExistence type="predicted"/>
<evidence type="ECO:0000259" key="7">
    <source>
        <dbReference type="PROSITE" id="PS50109"/>
    </source>
</evidence>
<dbReference type="NCBIfam" id="TIGR00229">
    <property type="entry name" value="sensory_box"/>
    <property type="match status" value="1"/>
</dbReference>
<evidence type="ECO:0000313" key="10">
    <source>
        <dbReference type="Proteomes" id="UP000782312"/>
    </source>
</evidence>
<protein>
    <recommendedName>
        <fullName evidence="2">histidine kinase</fullName>
        <ecNumber evidence="2">2.7.13.3</ecNumber>
    </recommendedName>
</protein>
<dbReference type="SUPFAM" id="SSF55874">
    <property type="entry name" value="ATPase domain of HSP90 chaperone/DNA topoisomerase II/histidine kinase"/>
    <property type="match status" value="1"/>
</dbReference>
<dbReference type="InterPro" id="IPR050736">
    <property type="entry name" value="Sensor_HK_Regulatory"/>
</dbReference>
<evidence type="ECO:0000259" key="8">
    <source>
        <dbReference type="PROSITE" id="PS50112"/>
    </source>
</evidence>
<dbReference type="PRINTS" id="PR00344">
    <property type="entry name" value="BCTRLSENSOR"/>
</dbReference>
<dbReference type="Gene3D" id="3.30.565.10">
    <property type="entry name" value="Histidine kinase-like ATPase, C-terminal domain"/>
    <property type="match status" value="1"/>
</dbReference>
<keyword evidence="4" id="KW-0808">Transferase</keyword>
<keyword evidence="6" id="KW-0902">Two-component regulatory system</keyword>
<dbReference type="InterPro" id="IPR029016">
    <property type="entry name" value="GAF-like_dom_sf"/>
</dbReference>
<evidence type="ECO:0000256" key="5">
    <source>
        <dbReference type="ARBA" id="ARBA00022777"/>
    </source>
</evidence>
<dbReference type="InterPro" id="IPR003594">
    <property type="entry name" value="HATPase_dom"/>
</dbReference>
<dbReference type="Pfam" id="PF01590">
    <property type="entry name" value="GAF"/>
    <property type="match status" value="2"/>
</dbReference>
<dbReference type="GO" id="GO:0000155">
    <property type="term" value="F:phosphorelay sensor kinase activity"/>
    <property type="evidence" value="ECO:0007669"/>
    <property type="project" value="InterPro"/>
</dbReference>
<evidence type="ECO:0000256" key="3">
    <source>
        <dbReference type="ARBA" id="ARBA00022553"/>
    </source>
</evidence>
<dbReference type="PANTHER" id="PTHR43711">
    <property type="entry name" value="TWO-COMPONENT HISTIDINE KINASE"/>
    <property type="match status" value="1"/>
</dbReference>
<dbReference type="InterPro" id="IPR004358">
    <property type="entry name" value="Sig_transdc_His_kin-like_C"/>
</dbReference>
<dbReference type="SMART" id="SM00388">
    <property type="entry name" value="HisKA"/>
    <property type="match status" value="1"/>
</dbReference>
<dbReference type="InterPro" id="IPR036097">
    <property type="entry name" value="HisK_dim/P_sf"/>
</dbReference>